<dbReference type="RefSeq" id="XP_051361980.1">
    <property type="nucleotide sequence ID" value="XM_051506633.1"/>
</dbReference>
<reference evidence="3" key="1">
    <citation type="journal article" date="2021" name="J Fungi (Basel)">
        <title>Genomic and Metabolomic Analyses of the Marine Fungus Emericellopsis cladophorae: Insights into Saltwater Adaptability Mechanisms and Its Biosynthetic Potential.</title>
        <authorList>
            <person name="Goncalves M.F.M."/>
            <person name="Hilario S."/>
            <person name="Van de Peer Y."/>
            <person name="Esteves A.C."/>
            <person name="Alves A."/>
        </authorList>
    </citation>
    <scope>NUCLEOTIDE SEQUENCE</scope>
    <source>
        <strain evidence="3">MUM 19.33</strain>
    </source>
</reference>
<dbReference type="PANTHER" id="PTHR10963:SF60">
    <property type="entry name" value="GRAM-NEGATIVE BACTERIA-BINDING PROTEIN 1-RELATED"/>
    <property type="match status" value="1"/>
</dbReference>
<feature type="compositionally biased region" description="Polar residues" evidence="1">
    <location>
        <begin position="34"/>
        <end position="45"/>
    </location>
</feature>
<keyword evidence="4" id="KW-1185">Reference proteome</keyword>
<dbReference type="GO" id="GO:0005975">
    <property type="term" value="P:carbohydrate metabolic process"/>
    <property type="evidence" value="ECO:0007669"/>
    <property type="project" value="InterPro"/>
</dbReference>
<dbReference type="AlphaFoldDB" id="A0A9P9Y1A9"/>
<dbReference type="InterPro" id="IPR013320">
    <property type="entry name" value="ConA-like_dom_sf"/>
</dbReference>
<evidence type="ECO:0000256" key="1">
    <source>
        <dbReference type="SAM" id="MobiDB-lite"/>
    </source>
</evidence>
<evidence type="ECO:0000313" key="3">
    <source>
        <dbReference type="EMBL" id="KAI6781124.1"/>
    </source>
</evidence>
<dbReference type="SUPFAM" id="SSF49899">
    <property type="entry name" value="Concanavalin A-like lectins/glucanases"/>
    <property type="match status" value="1"/>
</dbReference>
<organism evidence="3 4">
    <name type="scientific">Emericellopsis cladophorae</name>
    <dbReference type="NCBI Taxonomy" id="2686198"/>
    <lineage>
        <taxon>Eukaryota</taxon>
        <taxon>Fungi</taxon>
        <taxon>Dikarya</taxon>
        <taxon>Ascomycota</taxon>
        <taxon>Pezizomycotina</taxon>
        <taxon>Sordariomycetes</taxon>
        <taxon>Hypocreomycetidae</taxon>
        <taxon>Hypocreales</taxon>
        <taxon>Bionectriaceae</taxon>
        <taxon>Emericellopsis</taxon>
    </lineage>
</organism>
<dbReference type="EMBL" id="JAGIXG020000024">
    <property type="protein sequence ID" value="KAI6781124.1"/>
    <property type="molecule type" value="Genomic_DNA"/>
</dbReference>
<name>A0A9P9Y1A9_9HYPO</name>
<feature type="compositionally biased region" description="Basic and acidic residues" evidence="1">
    <location>
        <begin position="248"/>
        <end position="264"/>
    </location>
</feature>
<dbReference type="GO" id="GO:0004553">
    <property type="term" value="F:hydrolase activity, hydrolyzing O-glycosyl compounds"/>
    <property type="evidence" value="ECO:0007669"/>
    <property type="project" value="InterPro"/>
</dbReference>
<accession>A0A9P9Y1A9</accession>
<reference evidence="3" key="2">
    <citation type="submission" date="2022-07" db="EMBL/GenBank/DDBJ databases">
        <authorList>
            <person name="Goncalves M.F.M."/>
            <person name="Hilario S."/>
            <person name="Van De Peer Y."/>
            <person name="Esteves A.C."/>
            <person name="Alves A."/>
        </authorList>
    </citation>
    <scope>NUCLEOTIDE SEQUENCE</scope>
    <source>
        <strain evidence="3">MUM 19.33</strain>
    </source>
</reference>
<dbReference type="PROSITE" id="PS51762">
    <property type="entry name" value="GH16_2"/>
    <property type="match status" value="1"/>
</dbReference>
<dbReference type="Gene3D" id="2.60.120.200">
    <property type="match status" value="1"/>
</dbReference>
<dbReference type="InterPro" id="IPR050546">
    <property type="entry name" value="Glycosyl_Hydrlase_16"/>
</dbReference>
<gene>
    <name evidence="3" type="ORF">J7T54_002480</name>
</gene>
<sequence length="264" mass="29784">MAPELQGFTRHWASDFQGNSGSLPDGHRWESVNRGPNSDGNNEDQTFIKDDTSVVCQDGEQLIICPAYDGEKWTSARLYCKKDFHAPDNRIMIIQAQLKVSKASEKLQSGVWPSFWLLGKSYRKGGDASWPGCGEIDIFENAAGKPYSIPALHFQLDRVRMRGGKGHKADFNRGEWHTWAIRIDRKSSNGNWKDEEIQFLLDGKQYFKVAGRDIGDRTAWESLAHQPVFPILQVAVGTNWDGGSEPNEGTRHMGENFNLKKDIT</sequence>
<evidence type="ECO:0000259" key="2">
    <source>
        <dbReference type="PROSITE" id="PS51762"/>
    </source>
</evidence>
<evidence type="ECO:0000313" key="4">
    <source>
        <dbReference type="Proteomes" id="UP001055219"/>
    </source>
</evidence>
<comment type="caution">
    <text evidence="3">The sequence shown here is derived from an EMBL/GenBank/DDBJ whole genome shotgun (WGS) entry which is preliminary data.</text>
</comment>
<proteinExistence type="predicted"/>
<feature type="region of interest" description="Disordered" evidence="1">
    <location>
        <begin position="13"/>
        <end position="46"/>
    </location>
</feature>
<dbReference type="GeneID" id="75828992"/>
<dbReference type="PANTHER" id="PTHR10963">
    <property type="entry name" value="GLYCOSYL HYDROLASE-RELATED"/>
    <property type="match status" value="1"/>
</dbReference>
<dbReference type="OrthoDB" id="192832at2759"/>
<dbReference type="Proteomes" id="UP001055219">
    <property type="component" value="Unassembled WGS sequence"/>
</dbReference>
<dbReference type="InterPro" id="IPR000757">
    <property type="entry name" value="Beta-glucanase-like"/>
</dbReference>
<feature type="domain" description="GH16" evidence="2">
    <location>
        <begin position="14"/>
        <end position="264"/>
    </location>
</feature>
<protein>
    <recommendedName>
        <fullName evidence="2">GH16 domain-containing protein</fullName>
    </recommendedName>
</protein>
<feature type="region of interest" description="Disordered" evidence="1">
    <location>
        <begin position="244"/>
        <end position="264"/>
    </location>
</feature>
<dbReference type="Pfam" id="PF00722">
    <property type="entry name" value="Glyco_hydro_16"/>
    <property type="match status" value="1"/>
</dbReference>